<dbReference type="SUPFAM" id="SSF52922">
    <property type="entry name" value="TK C-terminal domain-like"/>
    <property type="match status" value="1"/>
</dbReference>
<dbReference type="PANTHER" id="PTHR43825">
    <property type="entry name" value="PYRUVATE DEHYDROGENASE E1 COMPONENT"/>
    <property type="match status" value="1"/>
</dbReference>
<reference evidence="3 4" key="1">
    <citation type="journal article" date="2020" name="Front. Plant Sci.">
        <title>Isolation of Rhizosphere Bacteria That Improve Quality and Water Stress Tolerance in Greenhouse Ornamentals.</title>
        <authorList>
            <person name="Nordstedt N.P."/>
            <person name="Jones M.L."/>
        </authorList>
    </citation>
    <scope>NUCLEOTIDE SEQUENCE [LARGE SCALE GENOMIC DNA]</scope>
    <source>
        <strain evidence="3 4">C6C2</strain>
    </source>
</reference>
<evidence type="ECO:0000313" key="4">
    <source>
        <dbReference type="Proteomes" id="UP000536746"/>
    </source>
</evidence>
<gene>
    <name evidence="3" type="ORF">HNO84_13990</name>
</gene>
<proteinExistence type="predicted"/>
<dbReference type="Gene3D" id="3.40.50.920">
    <property type="match status" value="1"/>
</dbReference>
<dbReference type="EMBL" id="JABFMT010000013">
    <property type="protein sequence ID" value="NUU02712.1"/>
    <property type="molecule type" value="Genomic_DNA"/>
</dbReference>
<accession>A0ABX2M367</accession>
<protein>
    <submittedName>
        <fullName evidence="3">Pyruvate dehydrogenase</fullName>
    </submittedName>
</protein>
<feature type="domain" description="Transketolase-like C-terminal" evidence="2">
    <location>
        <begin position="245"/>
        <end position="345"/>
    </location>
</feature>
<comment type="caution">
    <text evidence="3">The sequence shown here is derived from an EMBL/GenBank/DDBJ whole genome shotgun (WGS) entry which is preliminary data.</text>
</comment>
<dbReference type="InterPro" id="IPR009014">
    <property type="entry name" value="Transketo_C/PFOR_II"/>
</dbReference>
<dbReference type="Proteomes" id="UP000536746">
    <property type="component" value="Unassembled WGS sequence"/>
</dbReference>
<dbReference type="RefSeq" id="WP_175354701.1">
    <property type="nucleotide sequence ID" value="NZ_JABFMT010000013.1"/>
</dbReference>
<evidence type="ECO:0000259" key="2">
    <source>
        <dbReference type="Pfam" id="PF22613"/>
    </source>
</evidence>
<keyword evidence="4" id="KW-1185">Reference proteome</keyword>
<organism evidence="3 4">
    <name type="scientific">Herbaspirillum robiniae</name>
    <dbReference type="NCBI Taxonomy" id="2014887"/>
    <lineage>
        <taxon>Bacteria</taxon>
        <taxon>Pseudomonadati</taxon>
        <taxon>Pseudomonadota</taxon>
        <taxon>Betaproteobacteria</taxon>
        <taxon>Burkholderiales</taxon>
        <taxon>Oxalobacteraceae</taxon>
        <taxon>Herbaspirillum</taxon>
    </lineage>
</organism>
<dbReference type="InterPro" id="IPR055152">
    <property type="entry name" value="Transketolase-like_C_2"/>
</dbReference>
<evidence type="ECO:0000256" key="1">
    <source>
        <dbReference type="SAM" id="MobiDB-lite"/>
    </source>
</evidence>
<dbReference type="PANTHER" id="PTHR43825:SF3">
    <property type="entry name" value="PYRUVATE DEHYDROGENASE E1 COMPONENT"/>
    <property type="match status" value="1"/>
</dbReference>
<name>A0ABX2M367_9BURK</name>
<dbReference type="InterPro" id="IPR051157">
    <property type="entry name" value="PDH/Transketolase"/>
</dbReference>
<dbReference type="Pfam" id="PF22613">
    <property type="entry name" value="Transketolase_C_1"/>
    <property type="match status" value="1"/>
</dbReference>
<evidence type="ECO:0000313" key="3">
    <source>
        <dbReference type="EMBL" id="NUU02712.1"/>
    </source>
</evidence>
<keyword evidence="3" id="KW-0670">Pyruvate</keyword>
<sequence>MSRRLALRLKLIAITIVTYNCKCNRNLKNDTLQSSNEDAMNPRKAPSAPKPPGASNAIAACLRELDDAGMTREARPGSPLRMAHSIVRTLAADAMASERAWVVRADIDGPERQGAPASAWPLRYMASSHRLERPLIYMLNTESRAGLKSAFQETSGRGLFLNTAQSAGSRWPKGVRPELALWLADDSSCMPYDPATAGEVAAIMRGALHALYVEGEAAYYYIALHDDGTAEDTSASASLNEAYTGMYQLRRESRRLTVGPVRLLGAGMALPRVIRAAEMLQQEWHVGSEVWSCPSYTRLAREGAQVAQWNTLNPLAPRRISRLAHCLGEGGGPVIAVTDYERHVAAGIGAWLAPPFVALGAGSQQRDVPVSAEWIVLHALKALAGEGRLPMRSVTDALHRYGLAQKRPPRDS</sequence>
<feature type="compositionally biased region" description="Low complexity" evidence="1">
    <location>
        <begin position="42"/>
        <end position="55"/>
    </location>
</feature>
<feature type="region of interest" description="Disordered" evidence="1">
    <location>
        <begin position="32"/>
        <end position="55"/>
    </location>
</feature>